<feature type="domain" description="Citrate transporter-like" evidence="9">
    <location>
        <begin position="2"/>
        <end position="279"/>
    </location>
</feature>
<evidence type="ECO:0000313" key="11">
    <source>
        <dbReference type="Proteomes" id="UP000001542"/>
    </source>
</evidence>
<evidence type="ECO:0000256" key="2">
    <source>
        <dbReference type="ARBA" id="ARBA00009843"/>
    </source>
</evidence>
<gene>
    <name evidence="10" type="ORF">TVAG_320230</name>
</gene>
<dbReference type="KEGG" id="tva:4775445"/>
<dbReference type="InParanoid" id="A2DQH1"/>
<keyword evidence="6 8" id="KW-1133">Transmembrane helix</keyword>
<evidence type="ECO:0000256" key="7">
    <source>
        <dbReference type="ARBA" id="ARBA00023136"/>
    </source>
</evidence>
<keyword evidence="5 8" id="KW-0812">Transmembrane</keyword>
<accession>A2DQH1</accession>
<dbReference type="InterPro" id="IPR004680">
    <property type="entry name" value="Cit_transptr-like_dom"/>
</dbReference>
<dbReference type="InterPro" id="IPR000802">
    <property type="entry name" value="Arsenical_pump_ArsB"/>
</dbReference>
<evidence type="ECO:0000256" key="4">
    <source>
        <dbReference type="ARBA" id="ARBA00022475"/>
    </source>
</evidence>
<evidence type="ECO:0000256" key="5">
    <source>
        <dbReference type="ARBA" id="ARBA00022692"/>
    </source>
</evidence>
<evidence type="ECO:0000256" key="6">
    <source>
        <dbReference type="ARBA" id="ARBA00022989"/>
    </source>
</evidence>
<dbReference type="PANTHER" id="PTHR43302">
    <property type="entry name" value="TRANSPORTER ARSB-RELATED"/>
    <property type="match status" value="1"/>
</dbReference>
<dbReference type="GO" id="GO:0005886">
    <property type="term" value="C:plasma membrane"/>
    <property type="evidence" value="ECO:0007669"/>
    <property type="project" value="UniProtKB-SubCell"/>
</dbReference>
<reference evidence="10" key="1">
    <citation type="submission" date="2006-10" db="EMBL/GenBank/DDBJ databases">
        <authorList>
            <person name="Amadeo P."/>
            <person name="Zhao Q."/>
            <person name="Wortman J."/>
            <person name="Fraser-Liggett C."/>
            <person name="Carlton J."/>
        </authorList>
    </citation>
    <scope>NUCLEOTIDE SEQUENCE</scope>
    <source>
        <strain evidence="10">G3</strain>
    </source>
</reference>
<name>A2DQH1_TRIV3</name>
<proteinExistence type="inferred from homology"/>
<dbReference type="AlphaFoldDB" id="A2DQH1"/>
<dbReference type="VEuPathDB" id="TrichDB:TVAG_320230"/>
<evidence type="ECO:0000259" key="9">
    <source>
        <dbReference type="Pfam" id="PF03600"/>
    </source>
</evidence>
<evidence type="ECO:0000256" key="3">
    <source>
        <dbReference type="ARBA" id="ARBA00022448"/>
    </source>
</evidence>
<dbReference type="EMBL" id="DS113231">
    <property type="protein sequence ID" value="EAY17428.1"/>
    <property type="molecule type" value="Genomic_DNA"/>
</dbReference>
<dbReference type="OrthoDB" id="442352at2759"/>
<dbReference type="GO" id="GO:0015105">
    <property type="term" value="F:arsenite transmembrane transporter activity"/>
    <property type="evidence" value="ECO:0007669"/>
    <property type="project" value="InterPro"/>
</dbReference>
<organism evidence="10 11">
    <name type="scientific">Trichomonas vaginalis (strain ATCC PRA-98 / G3)</name>
    <dbReference type="NCBI Taxonomy" id="412133"/>
    <lineage>
        <taxon>Eukaryota</taxon>
        <taxon>Metamonada</taxon>
        <taxon>Parabasalia</taxon>
        <taxon>Trichomonadida</taxon>
        <taxon>Trichomonadidae</taxon>
        <taxon>Trichomonas</taxon>
    </lineage>
</organism>
<dbReference type="Pfam" id="PF03600">
    <property type="entry name" value="CitMHS"/>
    <property type="match status" value="1"/>
</dbReference>
<dbReference type="PANTHER" id="PTHR43302:SF5">
    <property type="entry name" value="TRANSPORTER ARSB-RELATED"/>
    <property type="match status" value="1"/>
</dbReference>
<dbReference type="PRINTS" id="PR00758">
    <property type="entry name" value="ARSENICPUMP"/>
</dbReference>
<feature type="transmembrane region" description="Helical" evidence="8">
    <location>
        <begin position="89"/>
        <end position="111"/>
    </location>
</feature>
<reference evidence="10" key="2">
    <citation type="journal article" date="2007" name="Science">
        <title>Draft genome sequence of the sexually transmitted pathogen Trichomonas vaginalis.</title>
        <authorList>
            <person name="Carlton J.M."/>
            <person name="Hirt R.P."/>
            <person name="Silva J.C."/>
            <person name="Delcher A.L."/>
            <person name="Schatz M."/>
            <person name="Zhao Q."/>
            <person name="Wortman J.R."/>
            <person name="Bidwell S.L."/>
            <person name="Alsmark U.C.M."/>
            <person name="Besteiro S."/>
            <person name="Sicheritz-Ponten T."/>
            <person name="Noel C.J."/>
            <person name="Dacks J.B."/>
            <person name="Foster P.G."/>
            <person name="Simillion C."/>
            <person name="Van de Peer Y."/>
            <person name="Miranda-Saavedra D."/>
            <person name="Barton G.J."/>
            <person name="Westrop G.D."/>
            <person name="Mueller S."/>
            <person name="Dessi D."/>
            <person name="Fiori P.L."/>
            <person name="Ren Q."/>
            <person name="Paulsen I."/>
            <person name="Zhang H."/>
            <person name="Bastida-Corcuera F.D."/>
            <person name="Simoes-Barbosa A."/>
            <person name="Brown M.T."/>
            <person name="Hayes R.D."/>
            <person name="Mukherjee M."/>
            <person name="Okumura C.Y."/>
            <person name="Schneider R."/>
            <person name="Smith A.J."/>
            <person name="Vanacova S."/>
            <person name="Villalvazo M."/>
            <person name="Haas B.J."/>
            <person name="Pertea M."/>
            <person name="Feldblyum T.V."/>
            <person name="Utterback T.R."/>
            <person name="Shu C.L."/>
            <person name="Osoegawa K."/>
            <person name="de Jong P.J."/>
            <person name="Hrdy I."/>
            <person name="Horvathova L."/>
            <person name="Zubacova Z."/>
            <person name="Dolezal P."/>
            <person name="Malik S.B."/>
            <person name="Logsdon J.M. Jr."/>
            <person name="Henze K."/>
            <person name="Gupta A."/>
            <person name="Wang C.C."/>
            <person name="Dunne R.L."/>
            <person name="Upcroft J.A."/>
            <person name="Upcroft P."/>
            <person name="White O."/>
            <person name="Salzberg S.L."/>
            <person name="Tang P."/>
            <person name="Chiu C.-H."/>
            <person name="Lee Y.-S."/>
            <person name="Embley T.M."/>
            <person name="Coombs G.H."/>
            <person name="Mottram J.C."/>
            <person name="Tachezy J."/>
            <person name="Fraser-Liggett C.M."/>
            <person name="Johnson P.J."/>
        </authorList>
    </citation>
    <scope>NUCLEOTIDE SEQUENCE [LARGE SCALE GENOMIC DNA]</scope>
    <source>
        <strain evidence="10">G3</strain>
    </source>
</reference>
<keyword evidence="4" id="KW-1003">Cell membrane</keyword>
<sequence>MKSGKSGTKLYFIIYFTVAIITIVSSNDVAILTFTPFVTYFARAAGINPLPYLFCQFMSANSWGIMPIISNPTNIVIGTGFGQSFGVYVKYAAIPCIFGGMTPCIMLYLMFKKQITKEFMMKEKLPEPKSLINNRFDMWVGVFFLAATVVFMACSSIPGFSIELWQIAGIMAAILLVYNIIIDVWRYIKDKQSPKLKEILATLPYSIIPFLLSLFILVSNLTGTGLFQIIGSNIAKLTNISTPIAVTIFDVIATIFGNALNNIPMSVSMVPIIQATDNNKPLGSIYAAIIGANLIALLTPLGSLAGIMWIALLRGNHVKIGFSDFMKIGFIVTPTALALSLSALMIILLLW</sequence>
<dbReference type="GO" id="GO:0016020">
    <property type="term" value="C:membrane"/>
    <property type="evidence" value="ECO:0000318"/>
    <property type="project" value="GO_Central"/>
</dbReference>
<feature type="transmembrane region" description="Helical" evidence="8">
    <location>
        <begin position="285"/>
        <end position="313"/>
    </location>
</feature>
<comment type="subcellular location">
    <subcellularLocation>
        <location evidence="1">Cell membrane</location>
        <topology evidence="1">Multi-pass membrane protein</topology>
    </subcellularLocation>
</comment>
<feature type="transmembrane region" description="Helical" evidence="8">
    <location>
        <begin position="164"/>
        <end position="187"/>
    </location>
</feature>
<keyword evidence="7 8" id="KW-0472">Membrane</keyword>
<evidence type="ECO:0000313" key="10">
    <source>
        <dbReference type="EMBL" id="EAY17428.1"/>
    </source>
</evidence>
<feature type="transmembrane region" description="Helical" evidence="8">
    <location>
        <begin position="138"/>
        <end position="158"/>
    </location>
</feature>
<keyword evidence="11" id="KW-1185">Reference proteome</keyword>
<dbReference type="Proteomes" id="UP000001542">
    <property type="component" value="Unassembled WGS sequence"/>
</dbReference>
<feature type="transmembrane region" description="Helical" evidence="8">
    <location>
        <begin position="325"/>
        <end position="350"/>
    </location>
</feature>
<dbReference type="SMR" id="A2DQH1"/>
<dbReference type="OMA" id="MSIEIWI"/>
<comment type="similarity">
    <text evidence="2">Belongs to the CitM (TC 2.A.11) transporter family.</text>
</comment>
<dbReference type="RefSeq" id="XP_001330797.1">
    <property type="nucleotide sequence ID" value="XM_001330761.1"/>
</dbReference>
<protein>
    <submittedName>
        <fullName evidence="10">Arsenical pump membrane protein</fullName>
    </submittedName>
</protein>
<evidence type="ECO:0000256" key="1">
    <source>
        <dbReference type="ARBA" id="ARBA00004651"/>
    </source>
</evidence>
<keyword evidence="3" id="KW-0813">Transport</keyword>
<dbReference type="VEuPathDB" id="TrichDB:TVAGG3_1010120"/>
<evidence type="ECO:0000256" key="8">
    <source>
        <dbReference type="SAM" id="Phobius"/>
    </source>
</evidence>
<feature type="transmembrane region" description="Helical" evidence="8">
    <location>
        <begin position="12"/>
        <end position="38"/>
    </location>
</feature>